<feature type="region of interest" description="Disordered" evidence="1">
    <location>
        <begin position="335"/>
        <end position="362"/>
    </location>
</feature>
<dbReference type="CDD" id="cd00303">
    <property type="entry name" value="retropepsin_like"/>
    <property type="match status" value="1"/>
</dbReference>
<dbReference type="AlphaFoldDB" id="A0A1E3BJH4"/>
<feature type="domain" description="Reverse transcriptase" evidence="2">
    <location>
        <begin position="640"/>
        <end position="708"/>
    </location>
</feature>
<evidence type="ECO:0000256" key="1">
    <source>
        <dbReference type="SAM" id="MobiDB-lite"/>
    </source>
</evidence>
<feature type="compositionally biased region" description="Polar residues" evidence="1">
    <location>
        <begin position="127"/>
        <end position="136"/>
    </location>
</feature>
<dbReference type="STRING" id="573508.A0A1E3BJH4"/>
<dbReference type="PANTHER" id="PTHR15503">
    <property type="entry name" value="LDOC1 RELATED"/>
    <property type="match status" value="1"/>
</dbReference>
<name>A0A1E3BJH4_ASPCR</name>
<dbReference type="EMBL" id="JXNT01000003">
    <property type="protein sequence ID" value="ODM21104.1"/>
    <property type="molecule type" value="Genomic_DNA"/>
</dbReference>
<sequence length="708" mass="81548">MPPRTRTNGRNSTPHEQEPLDLQQMEQPMMEPSRNSVDLGPEATTEANILAQRSADTETNPENLPDDALDAALQKLRQEETRLLKLQQWHELKNRTEAQRARLERLQEQKEQTSISECSTPFDDRSVTTGHESTPASHIDLPIRQSAWMASDDTHQNIKLPPNAVNISPFQATNLKEYESFINKLENYFLQFDYFFSLSDKNKVTSAAAHLSTELMNCWMRENKHLRIARTWDDFKQFCRRETSDPKVTQRDAAAAYHRAQQRERQNVSEFANYLDSLEDQLPERYTNDQRKMHLYAKLRPEVQRESQRSAREPESYADYISWLSHARTRFLNDETHYDRHQDTKRTLKRKRAPSRDNNRQQPICWKCHKGRHPPEECRILAAATALGIHAMQSEPSRRKRMAFSLWIETPKGPVEAFCLLDSGAESSFVQQRWAKQYLPDIDATVRQVRAINDTTVKSYGSRRLHLTVGDANGELRDQYETVESVDMLEYDIILGYPWLEHVDPDSKKLEDNLEMTSAQTCAMLALNGAPVYVLHAQPLIDGDTIGLFSASASTENTVPQEYTDFTHVFSEEEASILAPHRDHDHAIELEHGATPPLRPLYALSPKELEVVREYINTALEKGWIRPSTSPAGAPILFAPKKDGSLRLCVDYRGLNNITIKNRYPLPLVGEIMDRLSGATIYTQLDLRDAYHRLRIRKGDEWKTAFRT</sequence>
<feature type="region of interest" description="Disordered" evidence="1">
    <location>
        <begin position="1"/>
        <end position="65"/>
    </location>
</feature>
<evidence type="ECO:0000259" key="2">
    <source>
        <dbReference type="Pfam" id="PF00078"/>
    </source>
</evidence>
<dbReference type="CDD" id="cd01647">
    <property type="entry name" value="RT_LTR"/>
    <property type="match status" value="1"/>
</dbReference>
<dbReference type="Pfam" id="PF00078">
    <property type="entry name" value="RVT_1"/>
    <property type="match status" value="1"/>
</dbReference>
<dbReference type="Gene3D" id="3.10.10.10">
    <property type="entry name" value="HIV Type 1 Reverse Transcriptase, subunit A, domain 1"/>
    <property type="match status" value="1"/>
</dbReference>
<dbReference type="InterPro" id="IPR021109">
    <property type="entry name" value="Peptidase_aspartic_dom_sf"/>
</dbReference>
<evidence type="ECO:0000313" key="3">
    <source>
        <dbReference type="EMBL" id="ODM21104.1"/>
    </source>
</evidence>
<dbReference type="Proteomes" id="UP000094569">
    <property type="component" value="Unassembled WGS sequence"/>
</dbReference>
<dbReference type="VEuPathDB" id="FungiDB:SI65_04157"/>
<dbReference type="OrthoDB" id="4487196at2759"/>
<feature type="compositionally biased region" description="Polar residues" evidence="1">
    <location>
        <begin position="1"/>
        <end position="12"/>
    </location>
</feature>
<dbReference type="Gene3D" id="2.40.70.10">
    <property type="entry name" value="Acid Proteases"/>
    <property type="match status" value="1"/>
</dbReference>
<organism evidence="3 4">
    <name type="scientific">Aspergillus cristatus</name>
    <name type="common">Chinese Fuzhuan brick tea-fermentation fungus</name>
    <name type="synonym">Eurotium cristatum</name>
    <dbReference type="NCBI Taxonomy" id="573508"/>
    <lineage>
        <taxon>Eukaryota</taxon>
        <taxon>Fungi</taxon>
        <taxon>Dikarya</taxon>
        <taxon>Ascomycota</taxon>
        <taxon>Pezizomycotina</taxon>
        <taxon>Eurotiomycetes</taxon>
        <taxon>Eurotiomycetidae</taxon>
        <taxon>Eurotiales</taxon>
        <taxon>Aspergillaceae</taxon>
        <taxon>Aspergillus</taxon>
        <taxon>Aspergillus subgen. Aspergillus</taxon>
    </lineage>
</organism>
<comment type="caution">
    <text evidence="3">The sequence shown here is derived from an EMBL/GenBank/DDBJ whole genome shotgun (WGS) entry which is preliminary data.</text>
</comment>
<accession>A0A1E3BJH4</accession>
<keyword evidence="4" id="KW-1185">Reference proteome</keyword>
<feature type="compositionally biased region" description="Basic and acidic residues" evidence="1">
    <location>
        <begin position="335"/>
        <end position="346"/>
    </location>
</feature>
<dbReference type="InterPro" id="IPR000477">
    <property type="entry name" value="RT_dom"/>
</dbReference>
<dbReference type="PANTHER" id="PTHR15503:SF22">
    <property type="entry name" value="TRANSPOSON TY3-I GAG POLYPROTEIN"/>
    <property type="match status" value="1"/>
</dbReference>
<proteinExistence type="predicted"/>
<dbReference type="SUPFAM" id="SSF56672">
    <property type="entry name" value="DNA/RNA polymerases"/>
    <property type="match status" value="1"/>
</dbReference>
<evidence type="ECO:0000313" key="4">
    <source>
        <dbReference type="Proteomes" id="UP000094569"/>
    </source>
</evidence>
<reference evidence="3 4" key="1">
    <citation type="journal article" date="2016" name="BMC Genomics">
        <title>Comparative genomic and transcriptomic analyses of the Fuzhuan brick tea-fermentation fungus Aspergillus cristatus.</title>
        <authorList>
            <person name="Ge Y."/>
            <person name="Wang Y."/>
            <person name="Liu Y."/>
            <person name="Tan Y."/>
            <person name="Ren X."/>
            <person name="Zhang X."/>
            <person name="Hyde K.D."/>
            <person name="Liu Y."/>
            <person name="Liu Z."/>
        </authorList>
    </citation>
    <scope>NUCLEOTIDE SEQUENCE [LARGE SCALE GENOMIC DNA]</scope>
    <source>
        <strain evidence="3 4">GZAAS20.1005</strain>
    </source>
</reference>
<dbReference type="InterPro" id="IPR043502">
    <property type="entry name" value="DNA/RNA_pol_sf"/>
</dbReference>
<protein>
    <recommendedName>
        <fullName evidence="2">Reverse transcriptase domain-containing protein</fullName>
    </recommendedName>
</protein>
<gene>
    <name evidence="3" type="ORF">SI65_04157</name>
</gene>
<dbReference type="InterPro" id="IPR032567">
    <property type="entry name" value="RTL1-rel"/>
</dbReference>
<feature type="region of interest" description="Disordered" evidence="1">
    <location>
        <begin position="107"/>
        <end position="137"/>
    </location>
</feature>